<evidence type="ECO:0000256" key="1">
    <source>
        <dbReference type="SAM" id="MobiDB-lite"/>
    </source>
</evidence>
<organism evidence="2">
    <name type="scientific">uncultured Thermomicrobiales bacterium</name>
    <dbReference type="NCBI Taxonomy" id="1645740"/>
    <lineage>
        <taxon>Bacteria</taxon>
        <taxon>Pseudomonadati</taxon>
        <taxon>Thermomicrobiota</taxon>
        <taxon>Thermomicrobia</taxon>
        <taxon>Thermomicrobiales</taxon>
        <taxon>environmental samples</taxon>
    </lineage>
</organism>
<feature type="compositionally biased region" description="Gly residues" evidence="1">
    <location>
        <begin position="1"/>
        <end position="10"/>
    </location>
</feature>
<reference evidence="2" key="1">
    <citation type="submission" date="2020-02" db="EMBL/GenBank/DDBJ databases">
        <authorList>
            <person name="Meier V. D."/>
        </authorList>
    </citation>
    <scope>NUCLEOTIDE SEQUENCE</scope>
    <source>
        <strain evidence="2">AVDCRST_MAG87</strain>
    </source>
</reference>
<dbReference type="AlphaFoldDB" id="A0A6J4UEN9"/>
<protein>
    <submittedName>
        <fullName evidence="2">Uncharacterized protein</fullName>
    </submittedName>
</protein>
<accession>A0A6J4UEN9</accession>
<proteinExistence type="predicted"/>
<gene>
    <name evidence="2" type="ORF">AVDCRST_MAG87-569</name>
</gene>
<dbReference type="EMBL" id="CADCWJ010000141">
    <property type="protein sequence ID" value="CAA9547146.1"/>
    <property type="molecule type" value="Genomic_DNA"/>
</dbReference>
<sequence length="34" mass="3397">GCCGRQGGGPASRAERSGVRMGDCGCPPLGEFPM</sequence>
<name>A0A6J4UEN9_9BACT</name>
<feature type="region of interest" description="Disordered" evidence="1">
    <location>
        <begin position="1"/>
        <end position="34"/>
    </location>
</feature>
<feature type="non-terminal residue" evidence="2">
    <location>
        <position position="1"/>
    </location>
</feature>
<feature type="non-terminal residue" evidence="2">
    <location>
        <position position="34"/>
    </location>
</feature>
<evidence type="ECO:0000313" key="2">
    <source>
        <dbReference type="EMBL" id="CAA9547146.1"/>
    </source>
</evidence>